<feature type="transmembrane region" description="Helical" evidence="9">
    <location>
        <begin position="105"/>
        <end position="124"/>
    </location>
</feature>
<evidence type="ECO:0000256" key="4">
    <source>
        <dbReference type="ARBA" id="ARBA00022692"/>
    </source>
</evidence>
<keyword evidence="6 9" id="KW-0472">Membrane</keyword>
<evidence type="ECO:0000256" key="3">
    <source>
        <dbReference type="ARBA" id="ARBA00022475"/>
    </source>
</evidence>
<evidence type="ECO:0000259" key="10">
    <source>
        <dbReference type="PROSITE" id="PS50850"/>
    </source>
</evidence>
<comment type="subcellular location">
    <subcellularLocation>
        <location evidence="1">Cell inner membrane</location>
        <topology evidence="1">Multi-pass membrane protein</topology>
    </subcellularLocation>
</comment>
<evidence type="ECO:0000256" key="8">
    <source>
        <dbReference type="ARBA" id="ARBA00040914"/>
    </source>
</evidence>
<feature type="transmembrane region" description="Helical" evidence="9">
    <location>
        <begin position="53"/>
        <end position="73"/>
    </location>
</feature>
<dbReference type="SUPFAM" id="SSF103473">
    <property type="entry name" value="MFS general substrate transporter"/>
    <property type="match status" value="1"/>
</dbReference>
<dbReference type="InterPro" id="IPR011701">
    <property type="entry name" value="MFS"/>
</dbReference>
<evidence type="ECO:0000313" key="12">
    <source>
        <dbReference type="Proteomes" id="UP000642673"/>
    </source>
</evidence>
<evidence type="ECO:0000256" key="7">
    <source>
        <dbReference type="ARBA" id="ARBA00038075"/>
    </source>
</evidence>
<evidence type="ECO:0000256" key="1">
    <source>
        <dbReference type="ARBA" id="ARBA00004429"/>
    </source>
</evidence>
<dbReference type="EMBL" id="BMVP01000004">
    <property type="protein sequence ID" value="GHB56703.1"/>
    <property type="molecule type" value="Genomic_DNA"/>
</dbReference>
<feature type="transmembrane region" description="Helical" evidence="9">
    <location>
        <begin position="231"/>
        <end position="251"/>
    </location>
</feature>
<evidence type="ECO:0000256" key="2">
    <source>
        <dbReference type="ARBA" id="ARBA00022448"/>
    </source>
</evidence>
<feature type="transmembrane region" description="Helical" evidence="9">
    <location>
        <begin position="319"/>
        <end position="342"/>
    </location>
</feature>
<comment type="caution">
    <text evidence="11">The sequence shown here is derived from an EMBL/GenBank/DDBJ whole genome shotgun (WGS) entry which is preliminary data.</text>
</comment>
<keyword evidence="4 9" id="KW-0812">Transmembrane</keyword>
<evidence type="ECO:0000256" key="9">
    <source>
        <dbReference type="SAM" id="Phobius"/>
    </source>
</evidence>
<accession>A0ABQ3EU69</accession>
<dbReference type="Pfam" id="PF07690">
    <property type="entry name" value="MFS_1"/>
    <property type="match status" value="1"/>
</dbReference>
<evidence type="ECO:0000256" key="5">
    <source>
        <dbReference type="ARBA" id="ARBA00022989"/>
    </source>
</evidence>
<gene>
    <name evidence="11" type="ORF">GCM10010347_28520</name>
</gene>
<evidence type="ECO:0000313" key="11">
    <source>
        <dbReference type="EMBL" id="GHB56703.1"/>
    </source>
</evidence>
<feature type="transmembrane region" description="Helical" evidence="9">
    <location>
        <begin position="156"/>
        <end position="176"/>
    </location>
</feature>
<feature type="domain" description="Major facilitator superfamily (MFS) profile" evidence="10">
    <location>
        <begin position="229"/>
        <end position="439"/>
    </location>
</feature>
<dbReference type="Proteomes" id="UP000642673">
    <property type="component" value="Unassembled WGS sequence"/>
</dbReference>
<name>A0ABQ3EU69_9ACTN</name>
<keyword evidence="2" id="KW-0813">Transport</keyword>
<evidence type="ECO:0000256" key="6">
    <source>
        <dbReference type="ARBA" id="ARBA00023136"/>
    </source>
</evidence>
<reference evidence="12" key="1">
    <citation type="journal article" date="2019" name="Int. J. Syst. Evol. Microbiol.">
        <title>The Global Catalogue of Microorganisms (GCM) 10K type strain sequencing project: providing services to taxonomists for standard genome sequencing and annotation.</title>
        <authorList>
            <consortium name="The Broad Institute Genomics Platform"/>
            <consortium name="The Broad Institute Genome Sequencing Center for Infectious Disease"/>
            <person name="Wu L."/>
            <person name="Ma J."/>
        </authorList>
    </citation>
    <scope>NUCLEOTIDE SEQUENCE [LARGE SCALE GENOMIC DNA]</scope>
    <source>
        <strain evidence="12">JCM 4738</strain>
    </source>
</reference>
<proteinExistence type="inferred from homology"/>
<comment type="similarity">
    <text evidence="7">Belongs to the major facilitator superfamily. Drug:H(+) antiporter-3 (DHA3) (TC 2.A.1.21) family.</text>
</comment>
<feature type="transmembrane region" description="Helical" evidence="9">
    <location>
        <begin position="182"/>
        <end position="210"/>
    </location>
</feature>
<feature type="transmembrane region" description="Helical" evidence="9">
    <location>
        <begin position="12"/>
        <end position="41"/>
    </location>
</feature>
<organism evidence="11 12">
    <name type="scientific">Streptomyces cirratus</name>
    <dbReference type="NCBI Taxonomy" id="68187"/>
    <lineage>
        <taxon>Bacteria</taxon>
        <taxon>Bacillati</taxon>
        <taxon>Actinomycetota</taxon>
        <taxon>Actinomycetes</taxon>
        <taxon>Kitasatosporales</taxon>
        <taxon>Streptomycetaceae</taxon>
        <taxon>Streptomyces</taxon>
    </lineage>
</organism>
<dbReference type="InterPro" id="IPR020846">
    <property type="entry name" value="MFS_dom"/>
</dbReference>
<feature type="transmembrane region" description="Helical" evidence="9">
    <location>
        <begin position="263"/>
        <end position="287"/>
    </location>
</feature>
<feature type="transmembrane region" description="Helical" evidence="9">
    <location>
        <begin position="382"/>
        <end position="403"/>
    </location>
</feature>
<dbReference type="PROSITE" id="PS50850">
    <property type="entry name" value="MFS"/>
    <property type="match status" value="1"/>
</dbReference>
<protein>
    <recommendedName>
        <fullName evidence="8">Multidrug efflux pump Tap</fullName>
    </recommendedName>
</protein>
<dbReference type="PANTHER" id="PTHR23513">
    <property type="entry name" value="INTEGRAL MEMBRANE EFFLUX PROTEIN-RELATED"/>
    <property type="match status" value="1"/>
</dbReference>
<feature type="transmembrane region" description="Helical" evidence="9">
    <location>
        <begin position="294"/>
        <end position="313"/>
    </location>
</feature>
<dbReference type="CDD" id="cd06173">
    <property type="entry name" value="MFS_MefA_like"/>
    <property type="match status" value="1"/>
</dbReference>
<dbReference type="PANTHER" id="PTHR23513:SF9">
    <property type="entry name" value="ENTEROBACTIN EXPORTER ENTS"/>
    <property type="match status" value="1"/>
</dbReference>
<keyword evidence="12" id="KW-1185">Reference proteome</keyword>
<dbReference type="RefSeq" id="WP_190184475.1">
    <property type="nucleotide sequence ID" value="NZ_BMVP01000004.1"/>
</dbReference>
<dbReference type="Gene3D" id="1.20.1250.20">
    <property type="entry name" value="MFS general substrate transporter like domains"/>
    <property type="match status" value="1"/>
</dbReference>
<sequence length="439" mass="44405">MDPHTPPEQPRRLLPLFTLVAVSGISSLGIAMTLIAVPWFVLHDTGSGARTGLVAAAEMLGLLGSAVLAGPVVDRLPARAVSTGADVLSAAALALVPLLHSRGALPLPVLVCLVFLVGAARGPADTAKQLLLTGAMEGARVTAERATSAVEGARRIGMMTGAPLAGLLIATAGPVRTLCADVAAMLLCGLLVALLVPAAGATGSGGPAVASYVRDLRTGWRQLRGDRLLRAMTTVLLVTNALDGALNGVLYPAYGTHVLHSSSLFGAMVTAIGAGALLGAALFGWIGHRVPRRALFVAAFVLVGAVRCAALAAEPAPAVLLALLALSGTGSGVVGPLMMSVAYQRVPQDVRGRVFGLLVACALAATPLGMLGAGVLLDRWGLTWSLVATGAVYLGVTLAPLVLRVWRQLDIPVPATPERDRAGAPVGGVVAAPVPVSSH</sequence>
<keyword evidence="5 9" id="KW-1133">Transmembrane helix</keyword>
<dbReference type="InterPro" id="IPR036259">
    <property type="entry name" value="MFS_trans_sf"/>
</dbReference>
<keyword evidence="3" id="KW-1003">Cell membrane</keyword>
<feature type="transmembrane region" description="Helical" evidence="9">
    <location>
        <begin position="354"/>
        <end position="376"/>
    </location>
</feature>